<dbReference type="AlphaFoldDB" id="A0A0C1Z7G3"/>
<evidence type="ECO:0000313" key="2">
    <source>
        <dbReference type="EMBL" id="KIG13584.1"/>
    </source>
</evidence>
<proteinExistence type="predicted"/>
<gene>
    <name evidence="2" type="ORF">DB30_07915</name>
</gene>
<protein>
    <submittedName>
        <fullName evidence="2">Uncharacterized protein</fullName>
    </submittedName>
</protein>
<feature type="region of interest" description="Disordered" evidence="1">
    <location>
        <begin position="1"/>
        <end position="45"/>
    </location>
</feature>
<dbReference type="Proteomes" id="UP000031599">
    <property type="component" value="Unassembled WGS sequence"/>
</dbReference>
<dbReference type="EMBL" id="JMCC02000091">
    <property type="protein sequence ID" value="KIG13584.1"/>
    <property type="molecule type" value="Genomic_DNA"/>
</dbReference>
<evidence type="ECO:0000256" key="1">
    <source>
        <dbReference type="SAM" id="MobiDB-lite"/>
    </source>
</evidence>
<evidence type="ECO:0000313" key="3">
    <source>
        <dbReference type="Proteomes" id="UP000031599"/>
    </source>
</evidence>
<comment type="caution">
    <text evidence="2">The sequence shown here is derived from an EMBL/GenBank/DDBJ whole genome shotgun (WGS) entry which is preliminary data.</text>
</comment>
<reference evidence="2 3" key="1">
    <citation type="submission" date="2014-12" db="EMBL/GenBank/DDBJ databases">
        <title>Genome assembly of Enhygromyxa salina DSM 15201.</title>
        <authorList>
            <person name="Sharma G."/>
            <person name="Subramanian S."/>
        </authorList>
    </citation>
    <scope>NUCLEOTIDE SEQUENCE [LARGE SCALE GENOMIC DNA]</scope>
    <source>
        <strain evidence="2 3">DSM 15201</strain>
    </source>
</reference>
<accession>A0A0C1Z7G3</accession>
<sequence length="114" mass="12187">MATRKFTRALDDDDGLPESPGAEPPRAIHHNAALGVNDTGGGLDTAAPRLRDIEASGIKCAAEPEEGAPIAIEFQRTREFIRAQSRKVVAAMETEQTTPFARAYIGGEDLVSPQ</sequence>
<organism evidence="2 3">
    <name type="scientific">Enhygromyxa salina</name>
    <dbReference type="NCBI Taxonomy" id="215803"/>
    <lineage>
        <taxon>Bacteria</taxon>
        <taxon>Pseudomonadati</taxon>
        <taxon>Myxococcota</taxon>
        <taxon>Polyangia</taxon>
        <taxon>Nannocystales</taxon>
        <taxon>Nannocystaceae</taxon>
        <taxon>Enhygromyxa</taxon>
    </lineage>
</organism>
<name>A0A0C1Z7G3_9BACT</name>